<keyword evidence="2" id="KW-1003">Cell membrane</keyword>
<dbReference type="EMBL" id="MHQT01000026">
    <property type="protein sequence ID" value="OHA09422.1"/>
    <property type="molecule type" value="Genomic_DNA"/>
</dbReference>
<organism evidence="10 11">
    <name type="scientific">Candidatus Sungbacteria bacterium RIFCSPLOWO2_01_FULL_60_25</name>
    <dbReference type="NCBI Taxonomy" id="1802281"/>
    <lineage>
        <taxon>Bacteria</taxon>
        <taxon>Candidatus Sungiibacteriota</taxon>
    </lineage>
</organism>
<evidence type="ECO:0000256" key="5">
    <source>
        <dbReference type="ARBA" id="ARBA00022692"/>
    </source>
</evidence>
<keyword evidence="5 8" id="KW-0812">Transmembrane</keyword>
<feature type="transmembrane region" description="Helical" evidence="8">
    <location>
        <begin position="98"/>
        <end position="116"/>
    </location>
</feature>
<keyword evidence="3" id="KW-0328">Glycosyltransferase</keyword>
<dbReference type="GO" id="GO:0005886">
    <property type="term" value="C:plasma membrane"/>
    <property type="evidence" value="ECO:0007669"/>
    <property type="project" value="UniProtKB-SubCell"/>
</dbReference>
<comment type="subcellular location">
    <subcellularLocation>
        <location evidence="1">Cell membrane</location>
        <topology evidence="1">Multi-pass membrane protein</topology>
    </subcellularLocation>
</comment>
<keyword evidence="7 8" id="KW-0472">Membrane</keyword>
<dbReference type="STRING" id="1802281.A3A44_00315"/>
<keyword evidence="4" id="KW-0808">Transferase</keyword>
<feature type="transmembrane region" description="Helical" evidence="8">
    <location>
        <begin position="152"/>
        <end position="169"/>
    </location>
</feature>
<keyword evidence="6 8" id="KW-1133">Transmembrane helix</keyword>
<feature type="transmembrane region" description="Helical" evidence="8">
    <location>
        <begin position="233"/>
        <end position="253"/>
    </location>
</feature>
<name>A0A1G2LF25_9BACT</name>
<evidence type="ECO:0000259" key="9">
    <source>
        <dbReference type="Pfam" id="PF13231"/>
    </source>
</evidence>
<sequence length="570" mass="64101">MPLPLQLRREHLLLAALLVAAAFFLFWHLSRPDVLTDESSYATRAIGPVDFDFGIRQPTPWEWVKDVPWWMHLSFHDHPPLVFFIQHFSIRLFGETPFAFRLPSALAGLVAVWLVYLIGKHLWSAEVGFASTALFAFTVNHVWISRIGLQESIALALILAAAYSLFRALEHPRWFLGLGVFLGLGFLAKYLVLGLVPAFVVILLMRRPKTFSGVKNSGDPHRGFRRNLLFSRWMLFSVACFLLLASPVIIYNIQLWRDFGHFDFQFSLLFHQNVAEWQARPGQESLGDTANRIRHFVPWLIEANSPYFLAFAALGMLLVITELALGHWSLVIGHSRSGHWSLVTVILVLLPFLVFVGPAYRFLTILTPWFALAAGYALVRIGALLRSPRIAVLIVTLIVIGEAAYAANSVIVLEPKGSMLWTHSKVSLEARSFGYNELEAFIAKELVGKRPEIGITFDFPFAQKILRAAARRGEAEGLEAVPWGIVYPDGINPSAQLWIFLRRITYSGWPVTTVSNFKTGGVEAFWKETGIKKIYAVNVLEGKARARGIAPQEIKDPNGNVAFRVYELAL</sequence>
<evidence type="ECO:0000313" key="11">
    <source>
        <dbReference type="Proteomes" id="UP000178977"/>
    </source>
</evidence>
<evidence type="ECO:0000256" key="8">
    <source>
        <dbReference type="SAM" id="Phobius"/>
    </source>
</evidence>
<evidence type="ECO:0000256" key="7">
    <source>
        <dbReference type="ARBA" id="ARBA00023136"/>
    </source>
</evidence>
<protein>
    <recommendedName>
        <fullName evidence="9">Glycosyltransferase RgtA/B/C/D-like domain-containing protein</fullName>
    </recommendedName>
</protein>
<dbReference type="PANTHER" id="PTHR33908">
    <property type="entry name" value="MANNOSYLTRANSFERASE YKCB-RELATED"/>
    <property type="match status" value="1"/>
</dbReference>
<accession>A0A1G2LF25</accession>
<feature type="transmembrane region" description="Helical" evidence="8">
    <location>
        <begin position="391"/>
        <end position="413"/>
    </location>
</feature>
<feature type="transmembrane region" description="Helical" evidence="8">
    <location>
        <begin position="307"/>
        <end position="325"/>
    </location>
</feature>
<dbReference type="Pfam" id="PF13231">
    <property type="entry name" value="PMT_2"/>
    <property type="match status" value="1"/>
</dbReference>
<evidence type="ECO:0000313" key="10">
    <source>
        <dbReference type="EMBL" id="OHA09422.1"/>
    </source>
</evidence>
<comment type="caution">
    <text evidence="10">The sequence shown here is derived from an EMBL/GenBank/DDBJ whole genome shotgun (WGS) entry which is preliminary data.</text>
</comment>
<dbReference type="InterPro" id="IPR050297">
    <property type="entry name" value="LipidA_mod_glycosyltrf_83"/>
</dbReference>
<evidence type="ECO:0000256" key="1">
    <source>
        <dbReference type="ARBA" id="ARBA00004651"/>
    </source>
</evidence>
<dbReference type="Proteomes" id="UP000178977">
    <property type="component" value="Unassembled WGS sequence"/>
</dbReference>
<evidence type="ECO:0000256" key="2">
    <source>
        <dbReference type="ARBA" id="ARBA00022475"/>
    </source>
</evidence>
<proteinExistence type="predicted"/>
<feature type="transmembrane region" description="Helical" evidence="8">
    <location>
        <begin position="337"/>
        <end position="356"/>
    </location>
</feature>
<gene>
    <name evidence="10" type="ORF">A3A44_00315</name>
</gene>
<dbReference type="GO" id="GO:0016763">
    <property type="term" value="F:pentosyltransferase activity"/>
    <property type="evidence" value="ECO:0007669"/>
    <property type="project" value="TreeGrafter"/>
</dbReference>
<feature type="transmembrane region" description="Helical" evidence="8">
    <location>
        <begin position="362"/>
        <end position="379"/>
    </location>
</feature>
<feature type="transmembrane region" description="Helical" evidence="8">
    <location>
        <begin position="175"/>
        <end position="205"/>
    </location>
</feature>
<evidence type="ECO:0000256" key="6">
    <source>
        <dbReference type="ARBA" id="ARBA00022989"/>
    </source>
</evidence>
<evidence type="ECO:0000256" key="4">
    <source>
        <dbReference type="ARBA" id="ARBA00022679"/>
    </source>
</evidence>
<feature type="transmembrane region" description="Helical" evidence="8">
    <location>
        <begin position="12"/>
        <end position="30"/>
    </location>
</feature>
<dbReference type="InterPro" id="IPR038731">
    <property type="entry name" value="RgtA/B/C-like"/>
</dbReference>
<reference evidence="10 11" key="1">
    <citation type="journal article" date="2016" name="Nat. Commun.">
        <title>Thousands of microbial genomes shed light on interconnected biogeochemical processes in an aquifer system.</title>
        <authorList>
            <person name="Anantharaman K."/>
            <person name="Brown C.T."/>
            <person name="Hug L.A."/>
            <person name="Sharon I."/>
            <person name="Castelle C.J."/>
            <person name="Probst A.J."/>
            <person name="Thomas B.C."/>
            <person name="Singh A."/>
            <person name="Wilkins M.J."/>
            <person name="Karaoz U."/>
            <person name="Brodie E.L."/>
            <person name="Williams K.H."/>
            <person name="Hubbard S.S."/>
            <person name="Banfield J.F."/>
        </authorList>
    </citation>
    <scope>NUCLEOTIDE SEQUENCE [LARGE SCALE GENOMIC DNA]</scope>
</reference>
<dbReference type="PANTHER" id="PTHR33908:SF11">
    <property type="entry name" value="MEMBRANE PROTEIN"/>
    <property type="match status" value="1"/>
</dbReference>
<dbReference type="AlphaFoldDB" id="A0A1G2LF25"/>
<evidence type="ECO:0000256" key="3">
    <source>
        <dbReference type="ARBA" id="ARBA00022676"/>
    </source>
</evidence>
<feature type="domain" description="Glycosyltransferase RgtA/B/C/D-like" evidence="9">
    <location>
        <begin position="77"/>
        <end position="207"/>
    </location>
</feature>
<dbReference type="GO" id="GO:0009103">
    <property type="term" value="P:lipopolysaccharide biosynthetic process"/>
    <property type="evidence" value="ECO:0007669"/>
    <property type="project" value="UniProtKB-ARBA"/>
</dbReference>